<dbReference type="KEGG" id="lant:TUM19329_07940"/>
<gene>
    <name evidence="1" type="ORF">TUM19329_07940</name>
</gene>
<evidence type="ECO:0000313" key="1">
    <source>
        <dbReference type="EMBL" id="BCA94433.1"/>
    </source>
</evidence>
<dbReference type="EMBL" id="AP022839">
    <property type="protein sequence ID" value="BCA94433.1"/>
    <property type="molecule type" value="Genomic_DNA"/>
</dbReference>
<sequence>METKKEKHWSKVELLHHMVKNPNIHIKGKHSYYSDAWTGSFEETVVRYLYGDEFSLNNWTPQWEVDQLYIGAAVPVTYSTVRQYCIPTILFRKLFCYFIFNLKLNDRMSKDVTNKKIFVCSWVDHCSS</sequence>
<proteinExistence type="predicted"/>
<accession>A0A6F8T2I1</accession>
<dbReference type="RefSeq" id="WP_226905567.1">
    <property type="nucleotide sequence ID" value="NZ_AP022839.1"/>
</dbReference>
<dbReference type="AlphaFoldDB" id="A0A6F8T2I1"/>
<name>A0A6F8T2I1_9GAMM</name>
<organism evidence="1 2">
    <name type="scientific">Legionella antarctica</name>
    <dbReference type="NCBI Taxonomy" id="2708020"/>
    <lineage>
        <taxon>Bacteria</taxon>
        <taxon>Pseudomonadati</taxon>
        <taxon>Pseudomonadota</taxon>
        <taxon>Gammaproteobacteria</taxon>
        <taxon>Legionellales</taxon>
        <taxon>Legionellaceae</taxon>
        <taxon>Legionella</taxon>
    </lineage>
</organism>
<keyword evidence="2" id="KW-1185">Reference proteome</keyword>
<reference evidence="1" key="1">
    <citation type="journal article" date="2020" name="Microbiol. Resour. Announc.">
        <title>Complete Genome Sequence of Novel Psychrotolerant Legionella Strain TUM19329, Isolated from Antarctic Lake Sediment.</title>
        <authorList>
            <person name="Shimada S."/>
            <person name="Nakai R."/>
            <person name="Aoki K."/>
            <person name="Shimoeda N."/>
            <person name="Ohno G."/>
            <person name="Miyazaki Y."/>
            <person name="Kudoh S."/>
            <person name="Imura S."/>
            <person name="Watanabe K."/>
            <person name="Ishii Y."/>
            <person name="Tateda K."/>
        </authorList>
    </citation>
    <scope>NUCLEOTIDE SEQUENCE [LARGE SCALE GENOMIC DNA]</scope>
    <source>
        <strain evidence="1">TUM19329</strain>
    </source>
</reference>
<protein>
    <submittedName>
        <fullName evidence="1">Uncharacterized protein</fullName>
    </submittedName>
</protein>
<dbReference type="Proteomes" id="UP000502894">
    <property type="component" value="Chromosome"/>
</dbReference>
<evidence type="ECO:0000313" key="2">
    <source>
        <dbReference type="Proteomes" id="UP000502894"/>
    </source>
</evidence>